<dbReference type="Proteomes" id="UP001420932">
    <property type="component" value="Unassembled WGS sequence"/>
</dbReference>
<dbReference type="SUPFAM" id="SSF55895">
    <property type="entry name" value="Ribonuclease Rh-like"/>
    <property type="match status" value="1"/>
</dbReference>
<name>A0AAP0L4U8_9MAGN</name>
<accession>A0AAP0L4U8</accession>
<keyword evidence="2" id="KW-1185">Reference proteome</keyword>
<dbReference type="GO" id="GO:0003723">
    <property type="term" value="F:RNA binding"/>
    <property type="evidence" value="ECO:0007669"/>
    <property type="project" value="InterPro"/>
</dbReference>
<dbReference type="AlphaFoldDB" id="A0AAP0L4U8"/>
<evidence type="ECO:0000313" key="2">
    <source>
        <dbReference type="Proteomes" id="UP001420932"/>
    </source>
</evidence>
<dbReference type="InterPro" id="IPR036430">
    <property type="entry name" value="RNase_T2-like_sf"/>
</dbReference>
<dbReference type="GO" id="GO:0033897">
    <property type="term" value="F:ribonuclease T2 activity"/>
    <property type="evidence" value="ECO:0007669"/>
    <property type="project" value="InterPro"/>
</dbReference>
<dbReference type="EMBL" id="JBBNAF010000002">
    <property type="protein sequence ID" value="KAK9163140.1"/>
    <property type="molecule type" value="Genomic_DNA"/>
</dbReference>
<dbReference type="Gene3D" id="3.90.730.10">
    <property type="entry name" value="Ribonuclease T2-like"/>
    <property type="match status" value="1"/>
</dbReference>
<reference evidence="1 2" key="1">
    <citation type="submission" date="2024-01" db="EMBL/GenBank/DDBJ databases">
        <title>Genome assemblies of Stephania.</title>
        <authorList>
            <person name="Yang L."/>
        </authorList>
    </citation>
    <scope>NUCLEOTIDE SEQUENCE [LARGE SCALE GENOMIC DNA]</scope>
    <source>
        <strain evidence="1">YNDBR</strain>
        <tissue evidence="1">Leaf</tissue>
    </source>
</reference>
<organism evidence="1 2">
    <name type="scientific">Stephania yunnanensis</name>
    <dbReference type="NCBI Taxonomy" id="152371"/>
    <lineage>
        <taxon>Eukaryota</taxon>
        <taxon>Viridiplantae</taxon>
        <taxon>Streptophyta</taxon>
        <taxon>Embryophyta</taxon>
        <taxon>Tracheophyta</taxon>
        <taxon>Spermatophyta</taxon>
        <taxon>Magnoliopsida</taxon>
        <taxon>Ranunculales</taxon>
        <taxon>Menispermaceae</taxon>
        <taxon>Menispermoideae</taxon>
        <taxon>Cissampelideae</taxon>
        <taxon>Stephania</taxon>
    </lineage>
</organism>
<protein>
    <submittedName>
        <fullName evidence="1">Uncharacterized protein</fullName>
    </submittedName>
</protein>
<evidence type="ECO:0000313" key="1">
    <source>
        <dbReference type="EMBL" id="KAK9163140.1"/>
    </source>
</evidence>
<gene>
    <name evidence="1" type="ORF">Syun_004042</name>
</gene>
<sequence>MADGSWMITMMEHGHHVCCGPKFDMKEIAPLLETLQKYWPSLSYSGSSTCHGGKGTFWAHELYESLAPRAADPNNDWHDYKLNHARCKVS</sequence>
<comment type="caution">
    <text evidence="1">The sequence shown here is derived from an EMBL/GenBank/DDBJ whole genome shotgun (WGS) entry which is preliminary data.</text>
</comment>
<proteinExistence type="predicted"/>